<dbReference type="KEGG" id="mlz:F6J85_07280"/>
<dbReference type="GO" id="GO:0008270">
    <property type="term" value="F:zinc ion binding"/>
    <property type="evidence" value="ECO:0007669"/>
    <property type="project" value="InterPro"/>
</dbReference>
<accession>A0A5J6L978</accession>
<protein>
    <submittedName>
        <fullName evidence="3">DUF222 domain-containing protein</fullName>
    </submittedName>
</protein>
<dbReference type="Gene3D" id="1.10.30.50">
    <property type="match status" value="1"/>
</dbReference>
<evidence type="ECO:0000313" key="4">
    <source>
        <dbReference type="Proteomes" id="UP000325516"/>
    </source>
</evidence>
<organism evidence="3 4">
    <name type="scientific">Microbacterium lushaniae</name>
    <dbReference type="NCBI Taxonomy" id="2614639"/>
    <lineage>
        <taxon>Bacteria</taxon>
        <taxon>Bacillati</taxon>
        <taxon>Actinomycetota</taxon>
        <taxon>Actinomycetes</taxon>
        <taxon>Micrococcales</taxon>
        <taxon>Microbacteriaceae</taxon>
        <taxon>Microbacterium</taxon>
    </lineage>
</organism>
<dbReference type="InterPro" id="IPR002711">
    <property type="entry name" value="HNH"/>
</dbReference>
<dbReference type="GO" id="GO:0004519">
    <property type="term" value="F:endonuclease activity"/>
    <property type="evidence" value="ECO:0007669"/>
    <property type="project" value="InterPro"/>
</dbReference>
<gene>
    <name evidence="3" type="ORF">F6J85_07280</name>
</gene>
<name>A0A5J6L978_9MICO</name>
<dbReference type="EMBL" id="CP044232">
    <property type="protein sequence ID" value="QEW04832.1"/>
    <property type="molecule type" value="Genomic_DNA"/>
</dbReference>
<dbReference type="Pfam" id="PF02720">
    <property type="entry name" value="DUF222"/>
    <property type="match status" value="1"/>
</dbReference>
<evidence type="ECO:0000313" key="3">
    <source>
        <dbReference type="EMBL" id="QEW04832.1"/>
    </source>
</evidence>
<dbReference type="CDD" id="cd00085">
    <property type="entry name" value="HNHc"/>
    <property type="match status" value="1"/>
</dbReference>
<proteinExistence type="inferred from homology"/>
<dbReference type="SMART" id="SM00507">
    <property type="entry name" value="HNHc"/>
    <property type="match status" value="1"/>
</dbReference>
<sequence>MMSVFAAQRFERVDAMHQEALTELTTFRGASLEMIERSLRLELAAALQITERAADRMLITAEGLVDRYPAMLASLQGARTTERHAEVFVELVDTVEPELREPVVPLAVELAEAHPLGTFHRLLRKLVETVRAASLEERHRDAVAARRVVIETSEDGMAWLLVHMPAVEAQAVHNRITAIAKVLGAEDDDERTLDQLRADVVGDLLVDGVVAAHPGAAQGIRATVAVTVPALALLSDELAQKCEPALVEGVGPIPIERARELCGSADGWMRILTHPENGMVLSVGRKKYQPPKALQRLVRWRAGRCMAPGCGLPASRCQIDHQTAWEDGGRTELTNLAPLCQGHHTVKHHGGWVVRQREGSSGAIEWTSPLGRRYVVEPERRVPVFRAA</sequence>
<dbReference type="GO" id="GO:0003676">
    <property type="term" value="F:nucleic acid binding"/>
    <property type="evidence" value="ECO:0007669"/>
    <property type="project" value="InterPro"/>
</dbReference>
<reference evidence="4" key="1">
    <citation type="submission" date="2019-09" db="EMBL/GenBank/DDBJ databases">
        <title>Mumia zhuanghuii sp. nov. isolated from the intestinal contents of plateau pika (Ochotona curzoniae) in the Qinghai-Tibet plateau of China.</title>
        <authorList>
            <person name="Tian Z."/>
        </authorList>
    </citation>
    <scope>NUCLEOTIDE SEQUENCE [LARGE SCALE GENOMIC DNA]</scope>
    <source>
        <strain evidence="4">L-031</strain>
    </source>
</reference>
<evidence type="ECO:0000259" key="2">
    <source>
        <dbReference type="SMART" id="SM00507"/>
    </source>
</evidence>
<dbReference type="Proteomes" id="UP000325516">
    <property type="component" value="Chromosome"/>
</dbReference>
<evidence type="ECO:0000256" key="1">
    <source>
        <dbReference type="ARBA" id="ARBA00023450"/>
    </source>
</evidence>
<dbReference type="InterPro" id="IPR003870">
    <property type="entry name" value="DUF222"/>
</dbReference>
<dbReference type="InterPro" id="IPR003615">
    <property type="entry name" value="HNH_nuc"/>
</dbReference>
<comment type="similarity">
    <text evidence="1">Belongs to the Rv1128c/1148c/1588c/1702c/1945/3466 family.</text>
</comment>
<dbReference type="Pfam" id="PF01844">
    <property type="entry name" value="HNH"/>
    <property type="match status" value="1"/>
</dbReference>
<feature type="domain" description="HNH nuclease" evidence="2">
    <location>
        <begin position="294"/>
        <end position="345"/>
    </location>
</feature>
<keyword evidence="4" id="KW-1185">Reference proteome</keyword>
<dbReference type="AlphaFoldDB" id="A0A5J6L978"/>